<sequence length="256" mass="28340">MQAFRTLLCTSGRIPPAYSSFQLTFRAYATNRITLTSIGPVPASQHNQKRLGRGQGTGRGGTSTKGHKGQNARAGNGKPYPGFEGGQTPITRRFPKRGFFNYNGKTFAPVNLDRLQHWIDIGRLTFSRENPITARQLLLSGCVHDVQDGIKVLADGAVHLRTPIHIEVSRASQTAIRAIEQAGGSVVCKYYNALALRDLVQGRTDRKSAEPTRKPDMLWYANWKNRGYLSPQHAQRMAARERKATRSIPEASVVEA</sequence>
<evidence type="ECO:0000256" key="1">
    <source>
        <dbReference type="ARBA" id="ARBA00007320"/>
    </source>
</evidence>
<feature type="compositionally biased region" description="Gly residues" evidence="5">
    <location>
        <begin position="53"/>
        <end position="63"/>
    </location>
</feature>
<dbReference type="Proteomes" id="UP000027195">
    <property type="component" value="Unassembled WGS sequence"/>
</dbReference>
<dbReference type="InterPro" id="IPR005749">
    <property type="entry name" value="Ribosomal_uL15_bac-type"/>
</dbReference>
<dbReference type="HAMAP" id="MF_01341">
    <property type="entry name" value="Ribosomal_uL15"/>
    <property type="match status" value="1"/>
</dbReference>
<dbReference type="InterPro" id="IPR001196">
    <property type="entry name" value="Ribosomal_uL15_CS"/>
</dbReference>
<dbReference type="STRING" id="930990.A0A067MCD3"/>
<reference evidence="8" key="1">
    <citation type="journal article" date="2014" name="Proc. Natl. Acad. Sci. U.S.A.">
        <title>Extensive sampling of basidiomycete genomes demonstrates inadequacy of the white-rot/brown-rot paradigm for wood decay fungi.</title>
        <authorList>
            <person name="Riley R."/>
            <person name="Salamov A.A."/>
            <person name="Brown D.W."/>
            <person name="Nagy L.G."/>
            <person name="Floudas D."/>
            <person name="Held B.W."/>
            <person name="Levasseur A."/>
            <person name="Lombard V."/>
            <person name="Morin E."/>
            <person name="Otillar R."/>
            <person name="Lindquist E.A."/>
            <person name="Sun H."/>
            <person name="LaButti K.M."/>
            <person name="Schmutz J."/>
            <person name="Jabbour D."/>
            <person name="Luo H."/>
            <person name="Baker S.E."/>
            <person name="Pisabarro A.G."/>
            <person name="Walton J.D."/>
            <person name="Blanchette R.A."/>
            <person name="Henrissat B."/>
            <person name="Martin F."/>
            <person name="Cullen D."/>
            <person name="Hibbett D.S."/>
            <person name="Grigoriev I.V."/>
        </authorList>
    </citation>
    <scope>NUCLEOTIDE SEQUENCE [LARGE SCALE GENOMIC DNA]</scope>
    <source>
        <strain evidence="8">FD-172 SS1</strain>
    </source>
</reference>
<proteinExistence type="inferred from homology"/>
<protein>
    <recommendedName>
        <fullName evidence="6">Large ribosomal subunit protein uL15/eL18 domain-containing protein</fullName>
    </recommendedName>
</protein>
<evidence type="ECO:0000259" key="6">
    <source>
        <dbReference type="Pfam" id="PF00828"/>
    </source>
</evidence>
<dbReference type="GO" id="GO:0003735">
    <property type="term" value="F:structural constituent of ribosome"/>
    <property type="evidence" value="ECO:0007669"/>
    <property type="project" value="InterPro"/>
</dbReference>
<dbReference type="HOGENOM" id="CLU_055188_5_1_1"/>
<accession>A0A067MCD3</accession>
<keyword evidence="8" id="KW-1185">Reference proteome</keyword>
<evidence type="ECO:0000256" key="2">
    <source>
        <dbReference type="ARBA" id="ARBA00022980"/>
    </source>
</evidence>
<evidence type="ECO:0000313" key="8">
    <source>
        <dbReference type="Proteomes" id="UP000027195"/>
    </source>
</evidence>
<dbReference type="EMBL" id="KL198051">
    <property type="protein sequence ID" value="KDQ12320.1"/>
    <property type="molecule type" value="Genomic_DNA"/>
</dbReference>
<keyword evidence="2 4" id="KW-0689">Ribosomal protein</keyword>
<dbReference type="PROSITE" id="PS00475">
    <property type="entry name" value="RIBOSOMAL_L15"/>
    <property type="match status" value="1"/>
</dbReference>
<feature type="region of interest" description="Disordered" evidence="5">
    <location>
        <begin position="235"/>
        <end position="256"/>
    </location>
</feature>
<evidence type="ECO:0000256" key="5">
    <source>
        <dbReference type="SAM" id="MobiDB-lite"/>
    </source>
</evidence>
<dbReference type="GO" id="GO:0006412">
    <property type="term" value="P:translation"/>
    <property type="evidence" value="ECO:0007669"/>
    <property type="project" value="InterPro"/>
</dbReference>
<comment type="similarity">
    <text evidence="1 4">Belongs to the universal ribosomal protein uL15 family.</text>
</comment>
<dbReference type="Pfam" id="PF00828">
    <property type="entry name" value="Ribosomal_L27A"/>
    <property type="match status" value="1"/>
</dbReference>
<organism evidence="7 8">
    <name type="scientific">Botryobasidium botryosum (strain FD-172 SS1)</name>
    <dbReference type="NCBI Taxonomy" id="930990"/>
    <lineage>
        <taxon>Eukaryota</taxon>
        <taxon>Fungi</taxon>
        <taxon>Dikarya</taxon>
        <taxon>Basidiomycota</taxon>
        <taxon>Agaricomycotina</taxon>
        <taxon>Agaricomycetes</taxon>
        <taxon>Cantharellales</taxon>
        <taxon>Botryobasidiaceae</taxon>
        <taxon>Botryobasidium</taxon>
    </lineage>
</organism>
<dbReference type="FunCoup" id="A0A067MCD3">
    <property type="interactions" value="251"/>
</dbReference>
<dbReference type="InterPro" id="IPR021131">
    <property type="entry name" value="Ribosomal_uL15/eL18"/>
</dbReference>
<dbReference type="GO" id="GO:0005762">
    <property type="term" value="C:mitochondrial large ribosomal subunit"/>
    <property type="evidence" value="ECO:0007669"/>
    <property type="project" value="TreeGrafter"/>
</dbReference>
<dbReference type="AlphaFoldDB" id="A0A067MCD3"/>
<name>A0A067MCD3_BOTB1</name>
<dbReference type="Gene3D" id="3.100.10.10">
    <property type="match status" value="1"/>
</dbReference>
<gene>
    <name evidence="7" type="ORF">BOTBODRAFT_421040</name>
</gene>
<dbReference type="PANTHER" id="PTHR12934">
    <property type="entry name" value="50S RIBOSOMAL PROTEIN L15"/>
    <property type="match status" value="1"/>
</dbReference>
<feature type="domain" description="Large ribosomal subunit protein uL15/eL18" evidence="6">
    <location>
        <begin position="109"/>
        <end position="187"/>
    </location>
</feature>
<dbReference type="InterPro" id="IPR036227">
    <property type="entry name" value="Ribosomal_uL15/eL18_sf"/>
</dbReference>
<dbReference type="InterPro" id="IPR030878">
    <property type="entry name" value="Ribosomal_uL15"/>
</dbReference>
<dbReference type="InParanoid" id="A0A067MCD3"/>
<feature type="region of interest" description="Disordered" evidence="5">
    <location>
        <begin position="38"/>
        <end position="88"/>
    </location>
</feature>
<evidence type="ECO:0000256" key="4">
    <source>
        <dbReference type="RuleBase" id="RU003888"/>
    </source>
</evidence>
<dbReference type="NCBIfam" id="TIGR01071">
    <property type="entry name" value="rplO_bact"/>
    <property type="match status" value="1"/>
</dbReference>
<keyword evidence="3 4" id="KW-0687">Ribonucleoprotein</keyword>
<dbReference type="PANTHER" id="PTHR12934:SF11">
    <property type="entry name" value="LARGE RIBOSOMAL SUBUNIT PROTEIN UL15M"/>
    <property type="match status" value="1"/>
</dbReference>
<dbReference type="OrthoDB" id="361383at2759"/>
<evidence type="ECO:0000256" key="3">
    <source>
        <dbReference type="ARBA" id="ARBA00023274"/>
    </source>
</evidence>
<dbReference type="SUPFAM" id="SSF52080">
    <property type="entry name" value="Ribosomal proteins L15p and L18e"/>
    <property type="match status" value="1"/>
</dbReference>
<evidence type="ECO:0000313" key="7">
    <source>
        <dbReference type="EMBL" id="KDQ12320.1"/>
    </source>
</evidence>